<comment type="similarity">
    <text evidence="7">Belongs to the binding-protein-dependent transport system permease family.</text>
</comment>
<dbReference type="InterPro" id="IPR035906">
    <property type="entry name" value="MetI-like_sf"/>
</dbReference>
<sequence>MFQFLVKRLVGSAAVLVATSVLVFFLTYLAPGDPAVMIVRSRIGRLPTEQEAAVVRSEYGLDKSPWQQYFTWASHAIGGDFGYSFRTGKPAIAEIGSRLAPTLLLAGATTLFSAIVGIPSGLISAQKRNSWWDNFSRTLSLLSVSIPDFWLAFLLILVFSIYLGWLPTYGMRGAEYLILPVLSLGLANAARLERLTRSTLLQVQHENYLQTARAKGLSEGAVWIRHALPNIAVPLLTVVANQFSHIVAGSVIVETLFSWPGIGNYYIISIKFRDIPVIQAMVLLFAFVMVVVNAIADIAYALIDPRIRLE</sequence>
<protein>
    <submittedName>
        <fullName evidence="9">ABC transporter permease</fullName>
    </submittedName>
</protein>
<reference evidence="9" key="1">
    <citation type="journal article" date="2015" name="ISME J.">
        <title>Draft Genome Sequence of Streptomyces incarnatus NRRL8089, which Produces the Nucleoside Antibiotic Sinefungin.</title>
        <authorList>
            <person name="Oshima K."/>
            <person name="Hattori M."/>
            <person name="Shimizu H."/>
            <person name="Fukuda K."/>
            <person name="Nemoto M."/>
            <person name="Inagaki K."/>
            <person name="Tamura T."/>
        </authorList>
    </citation>
    <scope>NUCLEOTIDE SEQUENCE</scope>
    <source>
        <strain evidence="9">FACHB-1375</strain>
    </source>
</reference>
<dbReference type="EMBL" id="JACJPW010000037">
    <property type="protein sequence ID" value="MBD2182484.1"/>
    <property type="molecule type" value="Genomic_DNA"/>
</dbReference>
<keyword evidence="3" id="KW-1003">Cell membrane</keyword>
<keyword evidence="5 7" id="KW-1133">Transmembrane helix</keyword>
<dbReference type="InterPro" id="IPR045621">
    <property type="entry name" value="BPD_transp_1_N"/>
</dbReference>
<evidence type="ECO:0000256" key="5">
    <source>
        <dbReference type="ARBA" id="ARBA00022989"/>
    </source>
</evidence>
<name>A0A926ZHC7_9CYAN</name>
<dbReference type="RefSeq" id="WP_190465295.1">
    <property type="nucleotide sequence ID" value="NZ_JACJPW010000037.1"/>
</dbReference>
<dbReference type="SUPFAM" id="SSF161098">
    <property type="entry name" value="MetI-like"/>
    <property type="match status" value="1"/>
</dbReference>
<dbReference type="InterPro" id="IPR000515">
    <property type="entry name" value="MetI-like"/>
</dbReference>
<dbReference type="PROSITE" id="PS50928">
    <property type="entry name" value="ABC_TM1"/>
    <property type="match status" value="1"/>
</dbReference>
<dbReference type="GO" id="GO:0055085">
    <property type="term" value="P:transmembrane transport"/>
    <property type="evidence" value="ECO:0007669"/>
    <property type="project" value="InterPro"/>
</dbReference>
<proteinExistence type="inferred from homology"/>
<keyword evidence="4 7" id="KW-0812">Transmembrane</keyword>
<evidence type="ECO:0000256" key="1">
    <source>
        <dbReference type="ARBA" id="ARBA00004651"/>
    </source>
</evidence>
<keyword evidence="2 7" id="KW-0813">Transport</keyword>
<evidence type="ECO:0000256" key="4">
    <source>
        <dbReference type="ARBA" id="ARBA00022692"/>
    </source>
</evidence>
<evidence type="ECO:0000313" key="9">
    <source>
        <dbReference type="EMBL" id="MBD2182484.1"/>
    </source>
</evidence>
<keyword evidence="10" id="KW-1185">Reference proteome</keyword>
<feature type="transmembrane region" description="Helical" evidence="7">
    <location>
        <begin position="139"/>
        <end position="162"/>
    </location>
</feature>
<evidence type="ECO:0000256" key="2">
    <source>
        <dbReference type="ARBA" id="ARBA00022448"/>
    </source>
</evidence>
<organism evidence="9 10">
    <name type="scientific">Aerosakkonema funiforme FACHB-1375</name>
    <dbReference type="NCBI Taxonomy" id="2949571"/>
    <lineage>
        <taxon>Bacteria</taxon>
        <taxon>Bacillati</taxon>
        <taxon>Cyanobacteriota</taxon>
        <taxon>Cyanophyceae</taxon>
        <taxon>Oscillatoriophycideae</taxon>
        <taxon>Aerosakkonematales</taxon>
        <taxon>Aerosakkonemataceae</taxon>
        <taxon>Aerosakkonema</taxon>
    </lineage>
</organism>
<feature type="transmembrane region" description="Helical" evidence="7">
    <location>
        <begin position="246"/>
        <end position="268"/>
    </location>
</feature>
<evidence type="ECO:0000313" key="10">
    <source>
        <dbReference type="Proteomes" id="UP000641646"/>
    </source>
</evidence>
<feature type="transmembrane region" description="Helical" evidence="7">
    <location>
        <begin position="99"/>
        <end position="118"/>
    </location>
</feature>
<dbReference type="PANTHER" id="PTHR43163:SF6">
    <property type="entry name" value="DIPEPTIDE TRANSPORT SYSTEM PERMEASE PROTEIN DPPB-RELATED"/>
    <property type="match status" value="1"/>
</dbReference>
<dbReference type="AlphaFoldDB" id="A0A926ZHC7"/>
<feature type="transmembrane region" description="Helical" evidence="7">
    <location>
        <begin position="280"/>
        <end position="303"/>
    </location>
</feature>
<gene>
    <name evidence="9" type="ORF">H6G03_15505</name>
</gene>
<dbReference type="CDD" id="cd06261">
    <property type="entry name" value="TM_PBP2"/>
    <property type="match status" value="1"/>
</dbReference>
<dbReference type="Proteomes" id="UP000641646">
    <property type="component" value="Unassembled WGS sequence"/>
</dbReference>
<comment type="caution">
    <text evidence="9">The sequence shown here is derived from an EMBL/GenBank/DDBJ whole genome shotgun (WGS) entry which is preliminary data.</text>
</comment>
<dbReference type="PANTHER" id="PTHR43163">
    <property type="entry name" value="DIPEPTIDE TRANSPORT SYSTEM PERMEASE PROTEIN DPPB-RELATED"/>
    <property type="match status" value="1"/>
</dbReference>
<dbReference type="Pfam" id="PF00528">
    <property type="entry name" value="BPD_transp_1"/>
    <property type="match status" value="1"/>
</dbReference>
<dbReference type="GO" id="GO:0005886">
    <property type="term" value="C:plasma membrane"/>
    <property type="evidence" value="ECO:0007669"/>
    <property type="project" value="UniProtKB-SubCell"/>
</dbReference>
<evidence type="ECO:0000259" key="8">
    <source>
        <dbReference type="PROSITE" id="PS50928"/>
    </source>
</evidence>
<comment type="subcellular location">
    <subcellularLocation>
        <location evidence="1 7">Cell membrane</location>
        <topology evidence="1 7">Multi-pass membrane protein</topology>
    </subcellularLocation>
</comment>
<feature type="transmembrane region" description="Helical" evidence="7">
    <location>
        <begin position="174"/>
        <end position="192"/>
    </location>
</feature>
<keyword evidence="6 7" id="KW-0472">Membrane</keyword>
<evidence type="ECO:0000256" key="7">
    <source>
        <dbReference type="RuleBase" id="RU363032"/>
    </source>
</evidence>
<evidence type="ECO:0000256" key="3">
    <source>
        <dbReference type="ARBA" id="ARBA00022475"/>
    </source>
</evidence>
<reference evidence="9" key="2">
    <citation type="submission" date="2020-08" db="EMBL/GenBank/DDBJ databases">
        <authorList>
            <person name="Chen M."/>
            <person name="Teng W."/>
            <person name="Zhao L."/>
            <person name="Hu C."/>
            <person name="Zhou Y."/>
            <person name="Han B."/>
            <person name="Song L."/>
            <person name="Shu W."/>
        </authorList>
    </citation>
    <scope>NUCLEOTIDE SEQUENCE</scope>
    <source>
        <strain evidence="9">FACHB-1375</strain>
    </source>
</reference>
<evidence type="ECO:0000256" key="6">
    <source>
        <dbReference type="ARBA" id="ARBA00023136"/>
    </source>
</evidence>
<accession>A0A926ZHC7</accession>
<feature type="transmembrane region" description="Helical" evidence="7">
    <location>
        <begin position="9"/>
        <end position="30"/>
    </location>
</feature>
<feature type="domain" description="ABC transmembrane type-1" evidence="8">
    <location>
        <begin position="99"/>
        <end position="296"/>
    </location>
</feature>
<dbReference type="Gene3D" id="1.10.3720.10">
    <property type="entry name" value="MetI-like"/>
    <property type="match status" value="1"/>
</dbReference>
<dbReference type="Pfam" id="PF19300">
    <property type="entry name" value="BPD_transp_1_N"/>
    <property type="match status" value="1"/>
</dbReference>